<keyword evidence="8 11" id="KW-0472">Membrane</keyword>
<dbReference type="Proteomes" id="UP000242814">
    <property type="component" value="Unassembled WGS sequence"/>
</dbReference>
<evidence type="ECO:0000313" key="12">
    <source>
        <dbReference type="EMBL" id="ODH17727.1"/>
    </source>
</evidence>
<dbReference type="GO" id="GO:0005789">
    <property type="term" value="C:endoplasmic reticulum membrane"/>
    <property type="evidence" value="ECO:0007669"/>
    <property type="project" value="UniProtKB-SubCell"/>
</dbReference>
<evidence type="ECO:0000256" key="1">
    <source>
        <dbReference type="ARBA" id="ARBA00003389"/>
    </source>
</evidence>
<feature type="transmembrane region" description="Helical" evidence="11">
    <location>
        <begin position="458"/>
        <end position="476"/>
    </location>
</feature>
<comment type="subcellular location">
    <subcellularLocation>
        <location evidence="11">Endoplasmic reticulum membrane</location>
    </subcellularLocation>
    <subcellularLocation>
        <location evidence="11">Nucleus membrane</location>
    </subcellularLocation>
</comment>
<comment type="similarity">
    <text evidence="2 11">Belongs to the KAR5 family.</text>
</comment>
<keyword evidence="9" id="KW-0325">Glycoprotein</keyword>
<evidence type="ECO:0000256" key="9">
    <source>
        <dbReference type="ARBA" id="ARBA00023180"/>
    </source>
</evidence>
<name>A0A1D2J833_PARBR</name>
<evidence type="ECO:0000256" key="7">
    <source>
        <dbReference type="ARBA" id="ARBA00022989"/>
    </source>
</evidence>
<evidence type="ECO:0000256" key="5">
    <source>
        <dbReference type="ARBA" id="ARBA00022729"/>
    </source>
</evidence>
<dbReference type="GO" id="GO:0000742">
    <property type="term" value="P:karyogamy involved in conjugation with cellular fusion"/>
    <property type="evidence" value="ECO:0007669"/>
    <property type="project" value="UniProtKB-UniRule"/>
</dbReference>
<evidence type="ECO:0000256" key="4">
    <source>
        <dbReference type="ARBA" id="ARBA00022692"/>
    </source>
</evidence>
<reference evidence="12 13" key="1">
    <citation type="submission" date="2016-06" db="EMBL/GenBank/DDBJ databases">
        <authorList>
            <person name="Kjaerup R.B."/>
            <person name="Dalgaard T.S."/>
            <person name="Juul-Madsen H.R."/>
        </authorList>
    </citation>
    <scope>NUCLEOTIDE SEQUENCE [LARGE SCALE GENOMIC DNA]</scope>
    <source>
        <strain evidence="12 13">Pb300</strain>
    </source>
</reference>
<evidence type="ECO:0000256" key="2">
    <source>
        <dbReference type="ARBA" id="ARBA00010473"/>
    </source>
</evidence>
<keyword evidence="3 11" id="KW-0415">Karyogamy</keyword>
<comment type="function">
    <text evidence="1 11">Required for nuclear membrane fusion during karyogamy.</text>
</comment>
<dbReference type="Pfam" id="PF04163">
    <property type="entry name" value="Tht1"/>
    <property type="match status" value="1"/>
</dbReference>
<evidence type="ECO:0000256" key="6">
    <source>
        <dbReference type="ARBA" id="ARBA00022824"/>
    </source>
</evidence>
<dbReference type="VEuPathDB" id="FungiDB:PADG_08454"/>
<sequence>MRLQIPATSALCLIGLFLFTKANSLRFLSSKKDPNFLSLGAGYDEADLPSLLHSQITQYSEVFSSAIELLNSMKTSPSCNRMAATNLILSCQSIRGDDGNQKEALSDSLDNVKSLFAARLAVCELIGAGATIPEQCSPIFTSRKTHLHLEEENIIQLSQLEPCLISLESRPQWWTSYSNSRQNAAVMCQAARAEIEREEELKLYKNLADLTSILTDSLNHTLISTGVEASRQRVFLDIVKEMQGNLMQDLEYGFLRYRDISARVVDDLEGVQELMSQTRSDASSANKDLHSTTKTLHGLKRILDEIQLATERRASQMAAIEKKNHQESLELVSSLRQSVELLSSQHLRPILEGFGNIFYSMQAVEDLMSSMEARHDGLDARMKSLEHIFQEFEHTTLALQQIQMKQIHDQNFFQNDLRISQALLNDVAASAANLQTSIESSYAVFRKITSFSGLITSISWWILSVTVFVSLLVFHLKLARVSLLSLLCVVALYSSWVTGWLQIMRFSFTHATPPPADVIYIVSFSLGAVTGVFCFLYFATRHLLPRRRYASRTSKPDLA</sequence>
<evidence type="ECO:0000256" key="11">
    <source>
        <dbReference type="RuleBase" id="RU368082"/>
    </source>
</evidence>
<evidence type="ECO:0000256" key="10">
    <source>
        <dbReference type="ARBA" id="ARBA00023242"/>
    </source>
</evidence>
<dbReference type="VEuPathDB" id="FungiDB:PABG_07383"/>
<keyword evidence="6 11" id="KW-0256">Endoplasmic reticulum</keyword>
<dbReference type="InterPro" id="IPR007292">
    <property type="entry name" value="Nuclear_fusion_Kar5"/>
</dbReference>
<proteinExistence type="inferred from homology"/>
<dbReference type="GO" id="GO:0048288">
    <property type="term" value="P:nuclear membrane fusion involved in karyogamy"/>
    <property type="evidence" value="ECO:0007669"/>
    <property type="project" value="UniProtKB-UniRule"/>
</dbReference>
<feature type="transmembrane region" description="Helical" evidence="11">
    <location>
        <begin position="483"/>
        <end position="503"/>
    </location>
</feature>
<protein>
    <recommendedName>
        <fullName evidence="14">Nuclear fusion protein KAR5</fullName>
    </recommendedName>
</protein>
<keyword evidence="10 11" id="KW-0539">Nucleus</keyword>
<feature type="transmembrane region" description="Helical" evidence="11">
    <location>
        <begin position="518"/>
        <end position="539"/>
    </location>
</feature>
<organism evidence="12 13">
    <name type="scientific">Paracoccidioides brasiliensis</name>
    <dbReference type="NCBI Taxonomy" id="121759"/>
    <lineage>
        <taxon>Eukaryota</taxon>
        <taxon>Fungi</taxon>
        <taxon>Dikarya</taxon>
        <taxon>Ascomycota</taxon>
        <taxon>Pezizomycotina</taxon>
        <taxon>Eurotiomycetes</taxon>
        <taxon>Eurotiomycetidae</taxon>
        <taxon>Onygenales</taxon>
        <taxon>Ajellomycetaceae</taxon>
        <taxon>Paracoccidioides</taxon>
    </lineage>
</organism>
<keyword evidence="4 11" id="KW-0812">Transmembrane</keyword>
<evidence type="ECO:0000256" key="8">
    <source>
        <dbReference type="ARBA" id="ARBA00023136"/>
    </source>
</evidence>
<comment type="caution">
    <text evidence="12">The sequence shown here is derived from an EMBL/GenBank/DDBJ whole genome shotgun (WGS) entry which is preliminary data.</text>
</comment>
<accession>A0A1D2J833</accession>
<dbReference type="PANTHER" id="PTHR28012:SF1">
    <property type="entry name" value="NUCLEAR FUSION PROTEIN KAR5"/>
    <property type="match status" value="1"/>
</dbReference>
<dbReference type="AlphaFoldDB" id="A0A1D2J833"/>
<keyword evidence="5 11" id="KW-0732">Signal</keyword>
<dbReference type="GO" id="GO:0031965">
    <property type="term" value="C:nuclear membrane"/>
    <property type="evidence" value="ECO:0007669"/>
    <property type="project" value="UniProtKB-SubCell"/>
</dbReference>
<dbReference type="EMBL" id="LZYO01000325">
    <property type="protein sequence ID" value="ODH17727.1"/>
    <property type="molecule type" value="Genomic_DNA"/>
</dbReference>
<evidence type="ECO:0000313" key="13">
    <source>
        <dbReference type="Proteomes" id="UP000242814"/>
    </source>
</evidence>
<evidence type="ECO:0008006" key="14">
    <source>
        <dbReference type="Google" id="ProtNLM"/>
    </source>
</evidence>
<keyword evidence="7 11" id="KW-1133">Transmembrane helix</keyword>
<dbReference type="PANTHER" id="PTHR28012">
    <property type="entry name" value="NUCLEAR FUSION PROTEIN KAR5"/>
    <property type="match status" value="1"/>
</dbReference>
<evidence type="ECO:0000256" key="3">
    <source>
        <dbReference type="ARBA" id="ARBA00022459"/>
    </source>
</evidence>
<gene>
    <name evidence="12" type="ORF">ACO22_06252</name>
</gene>